<protein>
    <submittedName>
        <fullName evidence="1">Uncharacterized protein</fullName>
    </submittedName>
</protein>
<reference evidence="1 2" key="1">
    <citation type="submission" date="2014-10" db="EMBL/GenBank/DDBJ databases">
        <title>Draft genome of the hookworm Ancylostoma caninum.</title>
        <authorList>
            <person name="Mitreva M."/>
        </authorList>
    </citation>
    <scope>NUCLEOTIDE SEQUENCE [LARGE SCALE GENOMIC DNA]</scope>
    <source>
        <strain evidence="1 2">Baltimore</strain>
    </source>
</reference>
<gene>
    <name evidence="1" type="ORF">ANCCAN_00905</name>
</gene>
<accession>A0A368HBY3</accession>
<sequence length="59" mass="6222">MNVGSDAVLVDMEATHTADMVAAGVASPHMGVTIHNTEDGDGARSNNEFASCCKYVYFL</sequence>
<organism evidence="1 2">
    <name type="scientific">Ancylostoma caninum</name>
    <name type="common">Dog hookworm</name>
    <dbReference type="NCBI Taxonomy" id="29170"/>
    <lineage>
        <taxon>Eukaryota</taxon>
        <taxon>Metazoa</taxon>
        <taxon>Ecdysozoa</taxon>
        <taxon>Nematoda</taxon>
        <taxon>Chromadorea</taxon>
        <taxon>Rhabditida</taxon>
        <taxon>Rhabditina</taxon>
        <taxon>Rhabditomorpha</taxon>
        <taxon>Strongyloidea</taxon>
        <taxon>Ancylostomatidae</taxon>
        <taxon>Ancylostomatinae</taxon>
        <taxon>Ancylostoma</taxon>
    </lineage>
</organism>
<evidence type="ECO:0000313" key="2">
    <source>
        <dbReference type="Proteomes" id="UP000252519"/>
    </source>
</evidence>
<keyword evidence="2" id="KW-1185">Reference proteome</keyword>
<name>A0A368HBY3_ANCCA</name>
<proteinExistence type="predicted"/>
<dbReference type="EMBL" id="JOJR01000004">
    <property type="protein sequence ID" value="RCN52910.1"/>
    <property type="molecule type" value="Genomic_DNA"/>
</dbReference>
<dbReference type="AlphaFoldDB" id="A0A368HBY3"/>
<evidence type="ECO:0000313" key="1">
    <source>
        <dbReference type="EMBL" id="RCN52910.1"/>
    </source>
</evidence>
<comment type="caution">
    <text evidence="1">The sequence shown here is derived from an EMBL/GenBank/DDBJ whole genome shotgun (WGS) entry which is preliminary data.</text>
</comment>
<dbReference type="Proteomes" id="UP000252519">
    <property type="component" value="Unassembled WGS sequence"/>
</dbReference>